<dbReference type="EMBL" id="JAPFFF010000010">
    <property type="protein sequence ID" value="KAK8880769.1"/>
    <property type="molecule type" value="Genomic_DNA"/>
</dbReference>
<comment type="caution">
    <text evidence="7">The sequence shown here is derived from an EMBL/GenBank/DDBJ whole genome shotgun (WGS) entry which is preliminary data.</text>
</comment>
<reference evidence="7 8" key="1">
    <citation type="submission" date="2024-04" db="EMBL/GenBank/DDBJ databases">
        <title>Tritrichomonas musculus Genome.</title>
        <authorList>
            <person name="Alves-Ferreira E."/>
            <person name="Grigg M."/>
            <person name="Lorenzi H."/>
            <person name="Galac M."/>
        </authorList>
    </citation>
    <scope>NUCLEOTIDE SEQUENCE [LARGE SCALE GENOMIC DNA]</scope>
    <source>
        <strain evidence="7 8">EAF2021</strain>
    </source>
</reference>
<dbReference type="Pfam" id="PF00069">
    <property type="entry name" value="Pkinase"/>
    <property type="match status" value="2"/>
</dbReference>
<proteinExistence type="predicted"/>
<dbReference type="SUPFAM" id="SSF56112">
    <property type="entry name" value="Protein kinase-like (PK-like)"/>
    <property type="match status" value="4"/>
</dbReference>
<dbReference type="InterPro" id="IPR000719">
    <property type="entry name" value="Prot_kinase_dom"/>
</dbReference>
<evidence type="ECO:0000256" key="2">
    <source>
        <dbReference type="ARBA" id="ARBA00022741"/>
    </source>
</evidence>
<keyword evidence="1" id="KW-0418">Kinase</keyword>
<dbReference type="PANTHER" id="PTHR23257:SF959">
    <property type="entry name" value="BAH DOMAIN-CONTAINING PROTEIN"/>
    <property type="match status" value="1"/>
</dbReference>
<dbReference type="PROSITE" id="PS00108">
    <property type="entry name" value="PROTEIN_KINASE_ST"/>
    <property type="match status" value="1"/>
</dbReference>
<keyword evidence="3 4" id="KW-0067">ATP-binding</keyword>
<dbReference type="InterPro" id="IPR001245">
    <property type="entry name" value="Ser-Thr/Tyr_kinase_cat_dom"/>
</dbReference>
<name>A0ABR2JPG2_9EUKA</name>
<accession>A0ABR2JPG2</accession>
<evidence type="ECO:0000313" key="8">
    <source>
        <dbReference type="Proteomes" id="UP001470230"/>
    </source>
</evidence>
<gene>
    <name evidence="7" type="ORF">M9Y10_003457</name>
</gene>
<feature type="domain" description="Protein kinase" evidence="6">
    <location>
        <begin position="407"/>
        <end position="673"/>
    </location>
</feature>
<dbReference type="InterPro" id="IPR011009">
    <property type="entry name" value="Kinase-like_dom_sf"/>
</dbReference>
<evidence type="ECO:0000256" key="4">
    <source>
        <dbReference type="PROSITE-ProRule" id="PRU10141"/>
    </source>
</evidence>
<dbReference type="PROSITE" id="PS00107">
    <property type="entry name" value="PROTEIN_KINASE_ATP"/>
    <property type="match status" value="2"/>
</dbReference>
<keyword evidence="2 4" id="KW-0547">Nucleotide-binding</keyword>
<protein>
    <recommendedName>
        <fullName evidence="6">Protein kinase domain-containing protein</fullName>
    </recommendedName>
</protein>
<dbReference type="Gene3D" id="1.10.510.10">
    <property type="entry name" value="Transferase(Phosphotransferase) domain 1"/>
    <property type="match status" value="4"/>
</dbReference>
<sequence length="1402" mass="161368">MKRKAPKHFDDDYDEYSGADVNLNDLINDDNVKIINMKDYEIQSSRIIGAGAYSKTYEAIEKATGKRLAAKISSDDSDENQTRNFINQVRIMSKLDFPSIIKFIGCGITEGKGRQNRVILLELAANGTLGNAIKQVRKNNAPTDWTDTKKHIILYGIASGMAYMHSLDYVFRNLTPENILLDEYLFPKICDFSLAAKSDESLSDFVGTPVYMAPEVIEGEQYVKASDVYSFSMIMYELLTNEVPFKNITVFKLQSMIVSGNRPDIPEYLPDVYKNLIERCWAQDPNDRPSFKEIKTILQNDINDLEIDNDDFDDYCDMITSHESELSGWGVFSHPICNPARPEIDSNKQKMKDEYSEGESDSENLIISDDDIAKKHKFKRVKIDFPEEEYENKKLDVKIDPIDIGKFEKREQIGEGSFGKVYKAIDKETGQICAAKVNRKELVQCDDNDINNLSREINILAQIESPLIVKFIGFNTVDFHEDSKPTIVTEFIKNGSLRDIIEAELRGLSLPEWDETKKLIVIYGVASGLAYLHAHEILHRDIKPENIFLDEFLFPKIGDFGLAKEIKDDTTTAFVGTPLFISPEIINDAQYTKAGDVYAYAMLVYSLLTLKDPFDEKNQFTIFKKVSKGYRPLFPDNVPECYQNLLRKCWSHLPEERPTFEDIIDIIKANPDFITSGVDEDEFIKYVDSIGDTFYADEKTIKKDVRSRSKKVSFKEVSFDMQKIKEEDKIIEMVEEDPEMKETFLDLSEFEKVRLVTKGDNYKIYEVKNKNTKIIYSAKVSTIKVNQLTKDELIHLSREVGIISQLKHPSFLQFIGYSPINFKRKSMPVIISELPFNKSLLNLVEMERKNKKVPEWNETKRLINIYGIAAGMSYLHSHKIIHRNLGLNSIFLDEFLLPKIGNFGFSTRVHTIKTITMQSTSGIKGNPSYSAPEVLEHGDYTKASDVYAFGIIVYELMTLKKPFKKNSYNDIYNEVVLKDKRPKLDNNIPKCYRNLIDVCWSANPEARPSFENIEDILRTDENFITQKVDKNDFIQYIQSISQEKVGFGERKRVAQLDYLIDKKCRIQEEDEIRNGEEEEKIENIESEVDRLINIKSFDPIKINLVKGLLSKKEKVTTTSSSTIYRVKIGKSSFDSDFVSLRILKEKIFSKSDDDDEKGFNIDESKMEQFYSYCQKVHLLNHPNIARSFGFFRGNSKHEPLLLSEYFSKSLKEAVKSLDDIYLVSIIYEISHAMMILHSNNLIHRNLRPENIFIDSSKHAKLTDFADELLLNVTDQIKSEKIKPVCMSPELLQNREYDEKVDVFSFGVVMHFILSRGKAVFLSKEQIIAGEDQLIRKTINKISFSIIKRCMSQSPENRPSFRAITQTIQRNNFVLIDGIESNIPMIQNQVKSIIDIKKVKEKK</sequence>
<dbReference type="PANTHER" id="PTHR23257">
    <property type="entry name" value="SERINE-THREONINE PROTEIN KINASE"/>
    <property type="match status" value="1"/>
</dbReference>
<feature type="domain" description="Protein kinase" evidence="6">
    <location>
        <begin position="42"/>
        <end position="298"/>
    </location>
</feature>
<organism evidence="7 8">
    <name type="scientific">Tritrichomonas musculus</name>
    <dbReference type="NCBI Taxonomy" id="1915356"/>
    <lineage>
        <taxon>Eukaryota</taxon>
        <taxon>Metamonada</taxon>
        <taxon>Parabasalia</taxon>
        <taxon>Tritrichomonadida</taxon>
        <taxon>Tritrichomonadidae</taxon>
        <taxon>Tritrichomonas</taxon>
    </lineage>
</organism>
<keyword evidence="1" id="KW-0723">Serine/threonine-protein kinase</keyword>
<dbReference type="Pfam" id="PF07714">
    <property type="entry name" value="PK_Tyr_Ser-Thr"/>
    <property type="match status" value="2"/>
</dbReference>
<dbReference type="SMART" id="SM00220">
    <property type="entry name" value="S_TKc"/>
    <property type="match status" value="4"/>
</dbReference>
<dbReference type="InterPro" id="IPR008271">
    <property type="entry name" value="Ser/Thr_kinase_AS"/>
</dbReference>
<evidence type="ECO:0000259" key="6">
    <source>
        <dbReference type="PROSITE" id="PS50011"/>
    </source>
</evidence>
<dbReference type="PROSITE" id="PS50011">
    <property type="entry name" value="PROTEIN_KINASE_DOM"/>
    <property type="match status" value="4"/>
</dbReference>
<evidence type="ECO:0000256" key="3">
    <source>
        <dbReference type="ARBA" id="ARBA00022840"/>
    </source>
</evidence>
<feature type="binding site" evidence="4">
    <location>
        <position position="71"/>
    </location>
    <ligand>
        <name>ATP</name>
        <dbReference type="ChEBI" id="CHEBI:30616"/>
    </ligand>
</feature>
<evidence type="ECO:0000313" key="7">
    <source>
        <dbReference type="EMBL" id="KAK8880769.1"/>
    </source>
</evidence>
<keyword evidence="1" id="KW-0808">Transferase</keyword>
<feature type="domain" description="Protein kinase" evidence="6">
    <location>
        <begin position="750"/>
        <end position="1024"/>
    </location>
</feature>
<feature type="coiled-coil region" evidence="5">
    <location>
        <begin position="1067"/>
        <end position="1094"/>
    </location>
</feature>
<dbReference type="Proteomes" id="UP001470230">
    <property type="component" value="Unassembled WGS sequence"/>
</dbReference>
<evidence type="ECO:0000256" key="1">
    <source>
        <dbReference type="ARBA" id="ARBA00022527"/>
    </source>
</evidence>
<dbReference type="InterPro" id="IPR050167">
    <property type="entry name" value="Ser_Thr_protein_kinase"/>
</dbReference>
<dbReference type="InterPro" id="IPR017441">
    <property type="entry name" value="Protein_kinase_ATP_BS"/>
</dbReference>
<feature type="binding site" evidence="4">
    <location>
        <position position="436"/>
    </location>
    <ligand>
        <name>ATP</name>
        <dbReference type="ChEBI" id="CHEBI:30616"/>
    </ligand>
</feature>
<keyword evidence="5" id="KW-0175">Coiled coil</keyword>
<keyword evidence="8" id="KW-1185">Reference proteome</keyword>
<evidence type="ECO:0000256" key="5">
    <source>
        <dbReference type="SAM" id="Coils"/>
    </source>
</evidence>
<feature type="domain" description="Protein kinase" evidence="6">
    <location>
        <begin position="1109"/>
        <end position="1373"/>
    </location>
</feature>